<reference evidence="1 2" key="1">
    <citation type="submission" date="2019-10" db="EMBL/GenBank/DDBJ databases">
        <title>Rudanella paleaurantiibacter sp. nov., isolated from sludge.</title>
        <authorList>
            <person name="Xu S.Q."/>
        </authorList>
    </citation>
    <scope>NUCLEOTIDE SEQUENCE [LARGE SCALE GENOMIC DNA]</scope>
    <source>
        <strain evidence="1 2">HX-22-17</strain>
    </source>
</reference>
<comment type="caution">
    <text evidence="1">The sequence shown here is derived from an EMBL/GenBank/DDBJ whole genome shotgun (WGS) entry which is preliminary data.</text>
</comment>
<sequence>MNYADLDINSKINYKAILSEWSAYAEQHWKEDLDAKVYGLRSARKSGVQRSLLGAGYKFGSGRSRTNTLRRAWWRRTTGERAVFEFMLYGRFLDMGVGRGTTHTDRIVARQLREGSPGRQRRPWFSKRKAYEVKRLREILAKYHVDIPVDAIENAMTIALNLNL</sequence>
<name>A0A7J5TVE1_9BACT</name>
<accession>A0A7J5TVE1</accession>
<dbReference type="RefSeq" id="WP_152126065.1">
    <property type="nucleotide sequence ID" value="NZ_WELI01000009.1"/>
</dbReference>
<proteinExistence type="predicted"/>
<dbReference type="EMBL" id="WELI01000009">
    <property type="protein sequence ID" value="KAB7728119.1"/>
    <property type="molecule type" value="Genomic_DNA"/>
</dbReference>
<evidence type="ECO:0000313" key="1">
    <source>
        <dbReference type="EMBL" id="KAB7728119.1"/>
    </source>
</evidence>
<keyword evidence="2" id="KW-1185">Reference proteome</keyword>
<organism evidence="1 2">
    <name type="scientific">Rudanella paleaurantiibacter</name>
    <dbReference type="NCBI Taxonomy" id="2614655"/>
    <lineage>
        <taxon>Bacteria</taxon>
        <taxon>Pseudomonadati</taxon>
        <taxon>Bacteroidota</taxon>
        <taxon>Cytophagia</taxon>
        <taxon>Cytophagales</taxon>
        <taxon>Cytophagaceae</taxon>
        <taxon>Rudanella</taxon>
    </lineage>
</organism>
<evidence type="ECO:0000313" key="2">
    <source>
        <dbReference type="Proteomes" id="UP000488299"/>
    </source>
</evidence>
<dbReference type="AlphaFoldDB" id="A0A7J5TVE1"/>
<gene>
    <name evidence="1" type="ORF">F5984_20450</name>
</gene>
<dbReference type="Proteomes" id="UP000488299">
    <property type="component" value="Unassembled WGS sequence"/>
</dbReference>
<protein>
    <submittedName>
        <fullName evidence="1">Uncharacterized protein</fullName>
    </submittedName>
</protein>